<sequence>MLNCARFFQKFGFVSHSEYCESTSDEVECFCCICGKETLQKMECPSLCKGCGSIPNFSDSELRELVEDEGCGFVSRELETLKYICGCGHAAESKILEFLAGTRCELCSEKDSAECSCVGPESRIWFGSRSPAQQTQEKKKGISYNFAGKKREWLPDVLDETEKLCISVSTEAWFRQNRLEMYEKLWAAARLGYNTKMIVCSDEGEEKYSLEFPCFL</sequence>
<dbReference type="EMBL" id="OR343188">
    <property type="protein sequence ID" value="WNL49771.1"/>
    <property type="molecule type" value="Genomic_DNA"/>
</dbReference>
<gene>
    <name evidence="1" type="ORF">MarFTMF_255</name>
</gene>
<protein>
    <submittedName>
        <fullName evidence="1">Uncharacterized protein</fullName>
    </submittedName>
</protein>
<accession>A0AA96IY31</accession>
<organism evidence="1">
    <name type="scientific">Marseillevirus sp</name>
    <dbReference type="NCBI Taxonomy" id="2809551"/>
    <lineage>
        <taxon>Viruses</taxon>
        <taxon>Varidnaviria</taxon>
        <taxon>Bamfordvirae</taxon>
        <taxon>Nucleocytoviricota</taxon>
        <taxon>Megaviricetes</taxon>
        <taxon>Pimascovirales</taxon>
        <taxon>Pimascovirales incertae sedis</taxon>
        <taxon>Marseilleviridae</taxon>
        <taxon>Marseillevirus</taxon>
    </lineage>
</organism>
<name>A0AA96IY31_9VIRU</name>
<evidence type="ECO:0000313" key="1">
    <source>
        <dbReference type="EMBL" id="WNL49771.1"/>
    </source>
</evidence>
<reference evidence="1" key="1">
    <citation type="submission" date="2023-07" db="EMBL/GenBank/DDBJ databases">
        <authorList>
            <person name="Xia Y."/>
        </authorList>
    </citation>
    <scope>NUCLEOTIDE SEQUENCE</scope>
    <source>
        <strain evidence="1">F</strain>
    </source>
</reference>
<proteinExistence type="predicted"/>